<organism evidence="7 8">
    <name type="scientific">Diplodia intermedia</name>
    <dbReference type="NCBI Taxonomy" id="856260"/>
    <lineage>
        <taxon>Eukaryota</taxon>
        <taxon>Fungi</taxon>
        <taxon>Dikarya</taxon>
        <taxon>Ascomycota</taxon>
        <taxon>Pezizomycotina</taxon>
        <taxon>Dothideomycetes</taxon>
        <taxon>Dothideomycetes incertae sedis</taxon>
        <taxon>Botryosphaeriales</taxon>
        <taxon>Botryosphaeriaceae</taxon>
        <taxon>Diplodia</taxon>
    </lineage>
</organism>
<dbReference type="Pfam" id="PF00854">
    <property type="entry name" value="PTR2"/>
    <property type="match status" value="1"/>
</dbReference>
<evidence type="ECO:0000256" key="2">
    <source>
        <dbReference type="ARBA" id="ARBA00005982"/>
    </source>
</evidence>
<comment type="similarity">
    <text evidence="2">Belongs to the major facilitator superfamily. Proton-dependent oligopeptide transporter (POT/PTR) (TC 2.A.17) family.</text>
</comment>
<keyword evidence="8" id="KW-1185">Reference proteome</keyword>
<reference evidence="7 8" key="1">
    <citation type="journal article" date="2023" name="Plant Dis.">
        <title>First Report of Diplodia intermedia Causing Canker and Dieback Diseases on Apple Trees in Canada.</title>
        <authorList>
            <person name="Ellouze W."/>
            <person name="Ilyukhin E."/>
            <person name="Sulman M."/>
            <person name="Ali S."/>
        </authorList>
    </citation>
    <scope>NUCLEOTIDE SEQUENCE [LARGE SCALE GENOMIC DNA]</scope>
    <source>
        <strain evidence="7 8">M45-28</strain>
    </source>
</reference>
<protein>
    <submittedName>
        <fullName evidence="7">Peptide transporter ptr2</fullName>
    </submittedName>
</protein>
<comment type="caution">
    <text evidence="7">The sequence shown here is derived from an EMBL/GenBank/DDBJ whole genome shotgun (WGS) entry which is preliminary data.</text>
</comment>
<proteinExistence type="inferred from homology"/>
<sequence length="254" mass="26641">MRTSAALPQAQAERHGREVSWTAEFVGELAQGLAACRIMCVGGAGALFPVHWLCWNQTFSNLVSQAAQMQNPGIPNDMLWVLNPAVCIVLVPVLQRGLYPALHRRRVRCGPVARIAVGFAFMTASVAYAAVVQLLIYRAGPCYRAPLACPAAAAAAGPRPNAVSVFVQLPVYVLSAAAEVFCLPAGAELAYALAPPGMRSVVQALWSSTAGVGAWLGIAVAPAAEDPRLVALYAGLAGAMALATAIFWICFGRL</sequence>
<feature type="transmembrane region" description="Helical" evidence="6">
    <location>
        <begin position="230"/>
        <end position="251"/>
    </location>
</feature>
<evidence type="ECO:0000256" key="1">
    <source>
        <dbReference type="ARBA" id="ARBA00004141"/>
    </source>
</evidence>
<feature type="transmembrane region" description="Helical" evidence="6">
    <location>
        <begin position="205"/>
        <end position="224"/>
    </location>
</feature>
<keyword evidence="5 6" id="KW-0472">Membrane</keyword>
<evidence type="ECO:0000313" key="8">
    <source>
        <dbReference type="Proteomes" id="UP001521184"/>
    </source>
</evidence>
<dbReference type="InterPro" id="IPR036259">
    <property type="entry name" value="MFS_trans_sf"/>
</dbReference>
<accession>A0ABR3TTV9</accession>
<feature type="transmembrane region" description="Helical" evidence="6">
    <location>
        <begin position="115"/>
        <end position="137"/>
    </location>
</feature>
<evidence type="ECO:0000256" key="6">
    <source>
        <dbReference type="SAM" id="Phobius"/>
    </source>
</evidence>
<evidence type="ECO:0000256" key="4">
    <source>
        <dbReference type="ARBA" id="ARBA00022989"/>
    </source>
</evidence>
<dbReference type="InterPro" id="IPR000109">
    <property type="entry name" value="POT_fam"/>
</dbReference>
<gene>
    <name evidence="7" type="primary">PTR2_2</name>
    <name evidence="7" type="ORF">SLS58_004633</name>
</gene>
<evidence type="ECO:0000256" key="5">
    <source>
        <dbReference type="ARBA" id="ARBA00023136"/>
    </source>
</evidence>
<keyword evidence="3 6" id="KW-0812">Transmembrane</keyword>
<dbReference type="Proteomes" id="UP001521184">
    <property type="component" value="Unassembled WGS sequence"/>
</dbReference>
<dbReference type="Gene3D" id="1.20.1250.20">
    <property type="entry name" value="MFS general substrate transporter like domains"/>
    <property type="match status" value="1"/>
</dbReference>
<dbReference type="PANTHER" id="PTHR11654">
    <property type="entry name" value="OLIGOPEPTIDE TRANSPORTER-RELATED"/>
    <property type="match status" value="1"/>
</dbReference>
<dbReference type="EMBL" id="JAKEKT020000025">
    <property type="protein sequence ID" value="KAL1643958.1"/>
    <property type="molecule type" value="Genomic_DNA"/>
</dbReference>
<comment type="subcellular location">
    <subcellularLocation>
        <location evidence="1">Membrane</location>
        <topology evidence="1">Multi-pass membrane protein</topology>
    </subcellularLocation>
</comment>
<feature type="transmembrane region" description="Helical" evidence="6">
    <location>
        <begin position="169"/>
        <end position="193"/>
    </location>
</feature>
<keyword evidence="4 6" id="KW-1133">Transmembrane helix</keyword>
<evidence type="ECO:0000256" key="3">
    <source>
        <dbReference type="ARBA" id="ARBA00022692"/>
    </source>
</evidence>
<evidence type="ECO:0000313" key="7">
    <source>
        <dbReference type="EMBL" id="KAL1643958.1"/>
    </source>
</evidence>
<name>A0ABR3TTV9_9PEZI</name>
<feature type="transmembrane region" description="Helical" evidence="6">
    <location>
        <begin position="78"/>
        <end position="94"/>
    </location>
</feature>